<dbReference type="Proteomes" id="UP001412067">
    <property type="component" value="Unassembled WGS sequence"/>
</dbReference>
<accession>A0ABR2LEF3</accession>
<reference evidence="1 2" key="1">
    <citation type="journal article" date="2022" name="Nat. Plants">
        <title>Genomes of leafy and leafless Platanthera orchids illuminate the evolution of mycoheterotrophy.</title>
        <authorList>
            <person name="Li M.H."/>
            <person name="Liu K.W."/>
            <person name="Li Z."/>
            <person name="Lu H.C."/>
            <person name="Ye Q.L."/>
            <person name="Zhang D."/>
            <person name="Wang J.Y."/>
            <person name="Li Y.F."/>
            <person name="Zhong Z.M."/>
            <person name="Liu X."/>
            <person name="Yu X."/>
            <person name="Liu D.K."/>
            <person name="Tu X.D."/>
            <person name="Liu B."/>
            <person name="Hao Y."/>
            <person name="Liao X.Y."/>
            <person name="Jiang Y.T."/>
            <person name="Sun W.H."/>
            <person name="Chen J."/>
            <person name="Chen Y.Q."/>
            <person name="Ai Y."/>
            <person name="Zhai J.W."/>
            <person name="Wu S.S."/>
            <person name="Zhou Z."/>
            <person name="Hsiao Y.Y."/>
            <person name="Wu W.L."/>
            <person name="Chen Y.Y."/>
            <person name="Lin Y.F."/>
            <person name="Hsu J.L."/>
            <person name="Li C.Y."/>
            <person name="Wang Z.W."/>
            <person name="Zhao X."/>
            <person name="Zhong W.Y."/>
            <person name="Ma X.K."/>
            <person name="Ma L."/>
            <person name="Huang J."/>
            <person name="Chen G.Z."/>
            <person name="Huang M.Z."/>
            <person name="Huang L."/>
            <person name="Peng D.H."/>
            <person name="Luo Y.B."/>
            <person name="Zou S.Q."/>
            <person name="Chen S.P."/>
            <person name="Lan S."/>
            <person name="Tsai W.C."/>
            <person name="Van de Peer Y."/>
            <person name="Liu Z.J."/>
        </authorList>
    </citation>
    <scope>NUCLEOTIDE SEQUENCE [LARGE SCALE GENOMIC DNA]</scope>
    <source>
        <strain evidence="1">Lor288</strain>
    </source>
</reference>
<dbReference type="EMBL" id="JBBWWR010000020">
    <property type="protein sequence ID" value="KAK8939334.1"/>
    <property type="molecule type" value="Genomic_DNA"/>
</dbReference>
<evidence type="ECO:0000313" key="1">
    <source>
        <dbReference type="EMBL" id="KAK8939334.1"/>
    </source>
</evidence>
<gene>
    <name evidence="1" type="ORF">KSP40_PGU016840</name>
</gene>
<sequence>MPEILHSTPSSQLDAQVLHSTPLDASSCTRCHSTPGWQSLYGFDAPTGTCNCLPKWCCHCCCFFGKSKKKRNTKTKNEKKNIRIMRRDSGTPPFTFEGIEEGIEAYGLTTPYSGVGSEGSSWGGVAISTHFPWSTLETPASKWMEWICKCKEAGCCTIIGVGDADTKNDLAQNGDARPIFGDDLNKEHIITVSEVKS</sequence>
<organism evidence="1 2">
    <name type="scientific">Platanthera guangdongensis</name>
    <dbReference type="NCBI Taxonomy" id="2320717"/>
    <lineage>
        <taxon>Eukaryota</taxon>
        <taxon>Viridiplantae</taxon>
        <taxon>Streptophyta</taxon>
        <taxon>Embryophyta</taxon>
        <taxon>Tracheophyta</taxon>
        <taxon>Spermatophyta</taxon>
        <taxon>Magnoliopsida</taxon>
        <taxon>Liliopsida</taxon>
        <taxon>Asparagales</taxon>
        <taxon>Orchidaceae</taxon>
        <taxon>Orchidoideae</taxon>
        <taxon>Orchideae</taxon>
        <taxon>Orchidinae</taxon>
        <taxon>Platanthera</taxon>
    </lineage>
</organism>
<evidence type="ECO:0000313" key="2">
    <source>
        <dbReference type="Proteomes" id="UP001412067"/>
    </source>
</evidence>
<keyword evidence="2" id="KW-1185">Reference proteome</keyword>
<name>A0ABR2LEF3_9ASPA</name>
<dbReference type="InterPro" id="IPR018247">
    <property type="entry name" value="EF_Hand_1_Ca_BS"/>
</dbReference>
<proteinExistence type="predicted"/>
<protein>
    <submittedName>
        <fullName evidence="1">Uncharacterized protein</fullName>
    </submittedName>
</protein>
<comment type="caution">
    <text evidence="1">The sequence shown here is derived from an EMBL/GenBank/DDBJ whole genome shotgun (WGS) entry which is preliminary data.</text>
</comment>
<dbReference type="PROSITE" id="PS00018">
    <property type="entry name" value="EF_HAND_1"/>
    <property type="match status" value="1"/>
</dbReference>